<dbReference type="Pfam" id="PF00005">
    <property type="entry name" value="ABC_tran"/>
    <property type="match status" value="1"/>
</dbReference>
<dbReference type="PROSITE" id="PS50893">
    <property type="entry name" value="ABC_TRANSPORTER_2"/>
    <property type="match status" value="1"/>
</dbReference>
<proteinExistence type="inferred from homology"/>
<dbReference type="SMART" id="SM00382">
    <property type="entry name" value="AAA"/>
    <property type="match status" value="1"/>
</dbReference>
<dbReference type="PANTHER" id="PTHR43335:SF4">
    <property type="entry name" value="ABC TRANSPORTER, ATP-BINDING PROTEIN"/>
    <property type="match status" value="1"/>
</dbReference>
<keyword evidence="3" id="KW-0547">Nucleotide-binding</keyword>
<name>A0A6J4TJI6_9ACTN</name>
<dbReference type="Gene3D" id="3.40.50.300">
    <property type="entry name" value="P-loop containing nucleotide triphosphate hydrolases"/>
    <property type="match status" value="1"/>
</dbReference>
<feature type="domain" description="ABC transporter" evidence="5">
    <location>
        <begin position="5"/>
        <end position="230"/>
    </location>
</feature>
<keyword evidence="2" id="KW-0813">Transport</keyword>
<protein>
    <submittedName>
        <fullName evidence="6">Efflux ABC transporter, ATP-binding protein</fullName>
    </submittedName>
</protein>
<dbReference type="PANTHER" id="PTHR43335">
    <property type="entry name" value="ABC TRANSPORTER, ATP-BINDING PROTEIN"/>
    <property type="match status" value="1"/>
</dbReference>
<dbReference type="GO" id="GO:0016887">
    <property type="term" value="F:ATP hydrolysis activity"/>
    <property type="evidence" value="ECO:0007669"/>
    <property type="project" value="InterPro"/>
</dbReference>
<organism evidence="6">
    <name type="scientific">uncultured Rubrobacteraceae bacterium</name>
    <dbReference type="NCBI Taxonomy" id="349277"/>
    <lineage>
        <taxon>Bacteria</taxon>
        <taxon>Bacillati</taxon>
        <taxon>Actinomycetota</taxon>
        <taxon>Rubrobacteria</taxon>
        <taxon>Rubrobacterales</taxon>
        <taxon>Rubrobacteraceae</taxon>
        <taxon>environmental samples</taxon>
    </lineage>
</organism>
<dbReference type="CDD" id="cd03230">
    <property type="entry name" value="ABC_DR_subfamily_A"/>
    <property type="match status" value="1"/>
</dbReference>
<dbReference type="GO" id="GO:0005524">
    <property type="term" value="F:ATP binding"/>
    <property type="evidence" value="ECO:0007669"/>
    <property type="project" value="UniProtKB-KW"/>
</dbReference>
<dbReference type="SUPFAM" id="SSF52540">
    <property type="entry name" value="P-loop containing nucleoside triphosphate hydrolases"/>
    <property type="match status" value="1"/>
</dbReference>
<dbReference type="InterPro" id="IPR003593">
    <property type="entry name" value="AAA+_ATPase"/>
</dbReference>
<evidence type="ECO:0000256" key="1">
    <source>
        <dbReference type="ARBA" id="ARBA00005417"/>
    </source>
</evidence>
<reference evidence="6" key="1">
    <citation type="submission" date="2020-02" db="EMBL/GenBank/DDBJ databases">
        <authorList>
            <person name="Meier V. D."/>
        </authorList>
    </citation>
    <scope>NUCLEOTIDE SEQUENCE</scope>
    <source>
        <strain evidence="6">AVDCRST_MAG05</strain>
    </source>
</reference>
<keyword evidence="4 6" id="KW-0067">ATP-binding</keyword>
<dbReference type="AlphaFoldDB" id="A0A6J4TJI6"/>
<evidence type="ECO:0000256" key="4">
    <source>
        <dbReference type="ARBA" id="ARBA00022840"/>
    </source>
</evidence>
<evidence type="ECO:0000313" key="6">
    <source>
        <dbReference type="EMBL" id="CAA9524938.1"/>
    </source>
</evidence>
<sequence>MDAAIKTEGLTKTYGKSRGIRDVDLEVAEGEVFGFLGPNGAGKTTTIRTLLGFMRPTGGRAEVFGLDTRRESVEVRARVGNLPGEFALEDRTTGEALLRFFARLRGVGDLGYARELAGRFGADLSRPMRRLSRGNKQKIGLIQAMFHRPPLLILDEPTGGLDPLVQEEFLDVVEETRAEGRTVFFSSHVLSEVERVCDRVGIIRDGELVAVEPTHRLVDKAFRHVTLTFDAPVDGRPFAALPGVEGLKADGPRLSFTLYSEPDAMVKLAARHRLVGMEYEHPSLEEIFLTYYGPHGGEE</sequence>
<evidence type="ECO:0000259" key="5">
    <source>
        <dbReference type="PROSITE" id="PS50893"/>
    </source>
</evidence>
<accession>A0A6J4TJI6</accession>
<evidence type="ECO:0000256" key="3">
    <source>
        <dbReference type="ARBA" id="ARBA00022741"/>
    </source>
</evidence>
<evidence type="ECO:0000256" key="2">
    <source>
        <dbReference type="ARBA" id="ARBA00022448"/>
    </source>
</evidence>
<dbReference type="InterPro" id="IPR003439">
    <property type="entry name" value="ABC_transporter-like_ATP-bd"/>
</dbReference>
<dbReference type="InterPro" id="IPR027417">
    <property type="entry name" value="P-loop_NTPase"/>
</dbReference>
<gene>
    <name evidence="6" type="ORF">AVDCRST_MAG05-3883</name>
</gene>
<comment type="similarity">
    <text evidence="1">Belongs to the ABC transporter superfamily.</text>
</comment>
<dbReference type="EMBL" id="CADCVM010000430">
    <property type="protein sequence ID" value="CAA9524938.1"/>
    <property type="molecule type" value="Genomic_DNA"/>
</dbReference>